<organism evidence="1 2">
    <name type="scientific">Rickenella mellea</name>
    <dbReference type="NCBI Taxonomy" id="50990"/>
    <lineage>
        <taxon>Eukaryota</taxon>
        <taxon>Fungi</taxon>
        <taxon>Dikarya</taxon>
        <taxon>Basidiomycota</taxon>
        <taxon>Agaricomycotina</taxon>
        <taxon>Agaricomycetes</taxon>
        <taxon>Hymenochaetales</taxon>
        <taxon>Rickenellaceae</taxon>
        <taxon>Rickenella</taxon>
    </lineage>
</organism>
<name>A0A4Y7Q4F6_9AGAM</name>
<dbReference type="VEuPathDB" id="FungiDB:BD410DRAFT_263447"/>
<dbReference type="Gene3D" id="1.20.1280.50">
    <property type="match status" value="1"/>
</dbReference>
<accession>A0A4Y7Q4F6</accession>
<dbReference type="EMBL" id="ML170175">
    <property type="protein sequence ID" value="TDL22464.1"/>
    <property type="molecule type" value="Genomic_DNA"/>
</dbReference>
<dbReference type="SUPFAM" id="SSF81383">
    <property type="entry name" value="F-box domain"/>
    <property type="match status" value="1"/>
</dbReference>
<dbReference type="InterPro" id="IPR036047">
    <property type="entry name" value="F-box-like_dom_sf"/>
</dbReference>
<dbReference type="Proteomes" id="UP000294933">
    <property type="component" value="Unassembled WGS sequence"/>
</dbReference>
<sequence length="498" mass="56998">MPKTVYGLKNLLTLLTRLENRGLQNAGDEWWDEVLLNPAEPTSTVHHCQSPVLRSLDEAKRCMAALKEVQDHLGKRIRFLRKKCLPLILEDGIKALPDEILAQIFEAGYDVSLGWTFTRAVSQVSHHFRQVSLCTPLLWTRLSSHYFPDQVACFLSRSGHKGLEISTLHYDSNKKLRRFLQNLQPHSDRWTTLRHFDKKAEDTMRYIGCKDLPCMKSLHHHCNIYCPPSELPSLFYGISRVLSPRPIIHSRLTSFEFVADFRRDHFVDLSPLGNALNNMRNLKHLSVTLIGCSYNKTGRTKIRGLHSVPIDTLHVNITGRTSSPLLHSLYQHLSCLLPSIAHVTLADIRDIQTGERLFHLCTGDETKLIFPYGSVINITDLGVDYRFWTTTEVPLLTLLVKNCKIAHTINFEVRGMSFISRSIAEDDWKYFSALRHLRFTRCDSLTEWELTALVTNLIRSAEHGKGLQSLEVFDCRGISEECLLDLSDEVGSKLTWKL</sequence>
<evidence type="ECO:0000313" key="2">
    <source>
        <dbReference type="Proteomes" id="UP000294933"/>
    </source>
</evidence>
<dbReference type="OrthoDB" id="27842at2759"/>
<reference evidence="1 2" key="1">
    <citation type="submission" date="2018-06" db="EMBL/GenBank/DDBJ databases">
        <title>A transcriptomic atlas of mushroom development highlights an independent origin of complex multicellularity.</title>
        <authorList>
            <consortium name="DOE Joint Genome Institute"/>
            <person name="Krizsan K."/>
            <person name="Almasi E."/>
            <person name="Merenyi Z."/>
            <person name="Sahu N."/>
            <person name="Viragh M."/>
            <person name="Koszo T."/>
            <person name="Mondo S."/>
            <person name="Kiss B."/>
            <person name="Balint B."/>
            <person name="Kues U."/>
            <person name="Barry K."/>
            <person name="Hegedus J.C."/>
            <person name="Henrissat B."/>
            <person name="Johnson J."/>
            <person name="Lipzen A."/>
            <person name="Ohm R."/>
            <person name="Nagy I."/>
            <person name="Pangilinan J."/>
            <person name="Yan J."/>
            <person name="Xiong Y."/>
            <person name="Grigoriev I.V."/>
            <person name="Hibbett D.S."/>
            <person name="Nagy L.G."/>
        </authorList>
    </citation>
    <scope>NUCLEOTIDE SEQUENCE [LARGE SCALE GENOMIC DNA]</scope>
    <source>
        <strain evidence="1 2">SZMC22713</strain>
    </source>
</reference>
<protein>
    <submittedName>
        <fullName evidence="1">Uncharacterized protein</fullName>
    </submittedName>
</protein>
<gene>
    <name evidence="1" type="ORF">BD410DRAFT_263447</name>
</gene>
<keyword evidence="2" id="KW-1185">Reference proteome</keyword>
<evidence type="ECO:0000313" key="1">
    <source>
        <dbReference type="EMBL" id="TDL22464.1"/>
    </source>
</evidence>
<proteinExistence type="predicted"/>
<dbReference type="AlphaFoldDB" id="A0A4Y7Q4F6"/>